<gene>
    <name evidence="1" type="ORF">FHS68_000459</name>
</gene>
<protein>
    <submittedName>
        <fullName evidence="1">Uncharacterized protein</fullName>
    </submittedName>
</protein>
<organism evidence="1 2">
    <name type="scientific">Dyadobacter arcticus</name>
    <dbReference type="NCBI Taxonomy" id="1078754"/>
    <lineage>
        <taxon>Bacteria</taxon>
        <taxon>Pseudomonadati</taxon>
        <taxon>Bacteroidota</taxon>
        <taxon>Cytophagia</taxon>
        <taxon>Cytophagales</taxon>
        <taxon>Spirosomataceae</taxon>
        <taxon>Dyadobacter</taxon>
    </lineage>
</organism>
<name>A0ABX0UE75_9BACT</name>
<accession>A0ABX0UE75</accession>
<proteinExistence type="predicted"/>
<evidence type="ECO:0000313" key="1">
    <source>
        <dbReference type="EMBL" id="NIJ51303.1"/>
    </source>
</evidence>
<sequence>MVMCYILSDVQFNSKQLEFPRQNTMLLKIQSAKVQIAGYKNNHGKVIFKEIQQNEDY</sequence>
<evidence type="ECO:0000313" key="2">
    <source>
        <dbReference type="Proteomes" id="UP001179181"/>
    </source>
</evidence>
<reference evidence="1 2" key="1">
    <citation type="submission" date="2020-03" db="EMBL/GenBank/DDBJ databases">
        <title>Genomic Encyclopedia of Type Strains, Phase IV (KMG-IV): sequencing the most valuable type-strain genomes for metagenomic binning, comparative biology and taxonomic classification.</title>
        <authorList>
            <person name="Goeker M."/>
        </authorList>
    </citation>
    <scope>NUCLEOTIDE SEQUENCE [LARGE SCALE GENOMIC DNA]</scope>
    <source>
        <strain evidence="1 2">DSM 102865</strain>
    </source>
</reference>
<dbReference type="EMBL" id="JAASQJ010000001">
    <property type="protein sequence ID" value="NIJ51303.1"/>
    <property type="molecule type" value="Genomic_DNA"/>
</dbReference>
<keyword evidence="2" id="KW-1185">Reference proteome</keyword>
<dbReference type="Proteomes" id="UP001179181">
    <property type="component" value="Unassembled WGS sequence"/>
</dbReference>
<comment type="caution">
    <text evidence="1">The sequence shown here is derived from an EMBL/GenBank/DDBJ whole genome shotgun (WGS) entry which is preliminary data.</text>
</comment>